<keyword evidence="2" id="KW-0496">Mitochondrion</keyword>
<comment type="caution">
    <text evidence="2">The sequence shown here is derived from an EMBL/GenBank/DDBJ whole genome shotgun (WGS) entry which is preliminary data.</text>
</comment>
<name>A0A124GP89_PICGL</name>
<sequence>MEDHTVVTPQQEGNTSQLRESGKALELCLGDVGKKENLASGQSRGVLADALEIATTWVNARDRARGSAVPPMKSVCNRMHRPPRDRPFVV</sequence>
<evidence type="ECO:0000313" key="2">
    <source>
        <dbReference type="EMBL" id="KUM51216.1"/>
    </source>
</evidence>
<accession>A0A124GP89</accession>
<feature type="region of interest" description="Disordered" evidence="1">
    <location>
        <begin position="1"/>
        <end position="20"/>
    </location>
</feature>
<evidence type="ECO:0000256" key="1">
    <source>
        <dbReference type="SAM" id="MobiDB-lite"/>
    </source>
</evidence>
<dbReference type="AlphaFoldDB" id="A0A124GP89"/>
<protein>
    <submittedName>
        <fullName evidence="2">Uncharacterized protein</fullName>
    </submittedName>
</protein>
<proteinExistence type="predicted"/>
<gene>
    <name evidence="2" type="ORF">ABT39_MTgene1062</name>
</gene>
<geneLocation type="mitochondrion" evidence="2"/>
<reference evidence="2" key="1">
    <citation type="journal article" date="2015" name="Genome Biol. Evol.">
        <title>Organellar Genomes of White Spruce (Picea glauca): Assembly and Annotation.</title>
        <authorList>
            <person name="Jackman S.D."/>
            <person name="Warren R.L."/>
            <person name="Gibb E.A."/>
            <person name="Vandervalk B.P."/>
            <person name="Mohamadi H."/>
            <person name="Chu J."/>
            <person name="Raymond A."/>
            <person name="Pleasance S."/>
            <person name="Coope R."/>
            <person name="Wildung M.R."/>
            <person name="Ritland C.E."/>
            <person name="Bousquet J."/>
            <person name="Jones S.J."/>
            <person name="Bohlmann J."/>
            <person name="Birol I."/>
        </authorList>
    </citation>
    <scope>NUCLEOTIDE SEQUENCE [LARGE SCALE GENOMIC DNA]</scope>
    <source>
        <tissue evidence="2">Flushing bud</tissue>
    </source>
</reference>
<feature type="compositionally biased region" description="Polar residues" evidence="1">
    <location>
        <begin position="7"/>
        <end position="19"/>
    </location>
</feature>
<feature type="region of interest" description="Disordered" evidence="1">
    <location>
        <begin position="65"/>
        <end position="90"/>
    </location>
</feature>
<dbReference type="EMBL" id="LKAM01000001">
    <property type="protein sequence ID" value="KUM51216.1"/>
    <property type="molecule type" value="Genomic_DNA"/>
</dbReference>
<organism evidence="2">
    <name type="scientific">Picea glauca</name>
    <name type="common">White spruce</name>
    <name type="synonym">Pinus glauca</name>
    <dbReference type="NCBI Taxonomy" id="3330"/>
    <lineage>
        <taxon>Eukaryota</taxon>
        <taxon>Viridiplantae</taxon>
        <taxon>Streptophyta</taxon>
        <taxon>Embryophyta</taxon>
        <taxon>Tracheophyta</taxon>
        <taxon>Spermatophyta</taxon>
        <taxon>Pinopsida</taxon>
        <taxon>Pinidae</taxon>
        <taxon>Conifers I</taxon>
        <taxon>Pinales</taxon>
        <taxon>Pinaceae</taxon>
        <taxon>Picea</taxon>
    </lineage>
</organism>